<accession>A0AAV7SJG2</accession>
<dbReference type="EMBL" id="JANPWB010000008">
    <property type="protein sequence ID" value="KAJ1164221.1"/>
    <property type="molecule type" value="Genomic_DNA"/>
</dbReference>
<dbReference type="Proteomes" id="UP001066276">
    <property type="component" value="Chromosome 4_2"/>
</dbReference>
<reference evidence="1" key="1">
    <citation type="journal article" date="2022" name="bioRxiv">
        <title>Sequencing and chromosome-scale assembly of the giantPleurodeles waltlgenome.</title>
        <authorList>
            <person name="Brown T."/>
            <person name="Elewa A."/>
            <person name="Iarovenko S."/>
            <person name="Subramanian E."/>
            <person name="Araus A.J."/>
            <person name="Petzold A."/>
            <person name="Susuki M."/>
            <person name="Suzuki K.-i.T."/>
            <person name="Hayashi T."/>
            <person name="Toyoda A."/>
            <person name="Oliveira C."/>
            <person name="Osipova E."/>
            <person name="Leigh N.D."/>
            <person name="Simon A."/>
            <person name="Yun M.H."/>
        </authorList>
    </citation>
    <scope>NUCLEOTIDE SEQUENCE</scope>
    <source>
        <strain evidence="1">20211129_DDA</strain>
        <tissue evidence="1">Liver</tissue>
    </source>
</reference>
<protein>
    <submittedName>
        <fullName evidence="1">Uncharacterized protein</fullName>
    </submittedName>
</protein>
<comment type="caution">
    <text evidence="1">The sequence shown here is derived from an EMBL/GenBank/DDBJ whole genome shotgun (WGS) entry which is preliminary data.</text>
</comment>
<evidence type="ECO:0000313" key="1">
    <source>
        <dbReference type="EMBL" id="KAJ1164221.1"/>
    </source>
</evidence>
<dbReference type="AlphaFoldDB" id="A0AAV7SJG2"/>
<organism evidence="1 2">
    <name type="scientific">Pleurodeles waltl</name>
    <name type="common">Iberian ribbed newt</name>
    <dbReference type="NCBI Taxonomy" id="8319"/>
    <lineage>
        <taxon>Eukaryota</taxon>
        <taxon>Metazoa</taxon>
        <taxon>Chordata</taxon>
        <taxon>Craniata</taxon>
        <taxon>Vertebrata</taxon>
        <taxon>Euteleostomi</taxon>
        <taxon>Amphibia</taxon>
        <taxon>Batrachia</taxon>
        <taxon>Caudata</taxon>
        <taxon>Salamandroidea</taxon>
        <taxon>Salamandridae</taxon>
        <taxon>Pleurodelinae</taxon>
        <taxon>Pleurodeles</taxon>
    </lineage>
</organism>
<evidence type="ECO:0000313" key="2">
    <source>
        <dbReference type="Proteomes" id="UP001066276"/>
    </source>
</evidence>
<proteinExistence type="predicted"/>
<keyword evidence="2" id="KW-1185">Reference proteome</keyword>
<name>A0AAV7SJG2_PLEWA</name>
<gene>
    <name evidence="1" type="ORF">NDU88_004666</name>
</gene>
<sequence length="182" mass="20268">MGFSPSFPHPRLPGSPYSKGWDRWGGGNRPTCDDSRLFLHSRYTAILVFYQSERRERLSFPLYCALWRLLRGTTAAVAHGVLLYAAAAAYCSLFPLKALWEEQGPYTSLCLRNDSAAPRGSLRHLTDAPELLQPTAAAAMLRSSSVSASRPHITSTRGCRNMGHTILYLAKLSTWNIWVACH</sequence>